<dbReference type="PANTHER" id="PTHR30345:SF0">
    <property type="entry name" value="DNA DAMAGE-REPAIR_TOLERATION PROTEIN DRT102"/>
    <property type="match status" value="1"/>
</dbReference>
<dbReference type="Gene3D" id="3.40.1400.10">
    <property type="entry name" value="Sugar-phosphate isomerase, RpiB/LacA/LacB"/>
    <property type="match status" value="1"/>
</dbReference>
<dbReference type="GO" id="GO:0004751">
    <property type="term" value="F:ribose-5-phosphate isomerase activity"/>
    <property type="evidence" value="ECO:0007669"/>
    <property type="project" value="TreeGrafter"/>
</dbReference>
<dbReference type="PANTHER" id="PTHR30345">
    <property type="entry name" value="RIBOSE-5-PHOSPHATE ISOMERASE B"/>
    <property type="match status" value="1"/>
</dbReference>
<evidence type="ECO:0000313" key="1">
    <source>
        <dbReference type="EMBL" id="CAB4889659.1"/>
    </source>
</evidence>
<protein>
    <submittedName>
        <fullName evidence="1">Unannotated protein</fullName>
    </submittedName>
</protein>
<dbReference type="Pfam" id="PF02502">
    <property type="entry name" value="LacAB_rpiB"/>
    <property type="match status" value="1"/>
</dbReference>
<dbReference type="InterPro" id="IPR036569">
    <property type="entry name" value="RpiB_LacA_LacB_sf"/>
</dbReference>
<dbReference type="EMBL" id="CAFBMB010000010">
    <property type="protein sequence ID" value="CAB4889659.1"/>
    <property type="molecule type" value="Genomic_DNA"/>
</dbReference>
<name>A0A6J7FBF8_9ZZZZ</name>
<dbReference type="GO" id="GO:0019316">
    <property type="term" value="P:D-allose catabolic process"/>
    <property type="evidence" value="ECO:0007669"/>
    <property type="project" value="TreeGrafter"/>
</dbReference>
<gene>
    <name evidence="1" type="ORF">UFOPK3516_00254</name>
</gene>
<reference evidence="1" key="1">
    <citation type="submission" date="2020-05" db="EMBL/GenBank/DDBJ databases">
        <authorList>
            <person name="Chiriac C."/>
            <person name="Salcher M."/>
            <person name="Ghai R."/>
            <person name="Kavagutti S V."/>
        </authorList>
    </citation>
    <scope>NUCLEOTIDE SEQUENCE</scope>
</reference>
<dbReference type="GO" id="GO:0009052">
    <property type="term" value="P:pentose-phosphate shunt, non-oxidative branch"/>
    <property type="evidence" value="ECO:0007669"/>
    <property type="project" value="TreeGrafter"/>
</dbReference>
<organism evidence="1">
    <name type="scientific">freshwater metagenome</name>
    <dbReference type="NCBI Taxonomy" id="449393"/>
    <lineage>
        <taxon>unclassified sequences</taxon>
        <taxon>metagenomes</taxon>
        <taxon>ecological metagenomes</taxon>
    </lineage>
</organism>
<dbReference type="SUPFAM" id="SSF89623">
    <property type="entry name" value="Ribose/Galactose isomerase RpiB/AlsB"/>
    <property type="match status" value="1"/>
</dbReference>
<dbReference type="InterPro" id="IPR003500">
    <property type="entry name" value="RpiB_LacA_LacB"/>
</dbReference>
<dbReference type="AlphaFoldDB" id="A0A6J7FBF8"/>
<sequence>MRFHISANYQGYARARELEASLSSDGHEVIWHASPEFDDNDDYTIYAIRAAQAVIDDEDAGVDARGIVVGGTGAAEAIVTNKVAGVRAVHTDRRDVVVDARQHADVTILVLGADLADESASRELVEALVTTPFLNNLDDARRVVNVAEFEASGTIEGWMIEYTSGSSGPRPAEG</sequence>
<accession>A0A6J7FBF8</accession>
<proteinExistence type="predicted"/>